<evidence type="ECO:0000313" key="2">
    <source>
        <dbReference type="EMBL" id="SUJ16160.1"/>
    </source>
</evidence>
<gene>
    <name evidence="2" type="ORF">NCTC11388_02541</name>
</gene>
<proteinExistence type="predicted"/>
<dbReference type="EMBL" id="UGYW01000002">
    <property type="protein sequence ID" value="SUJ16160.1"/>
    <property type="molecule type" value="Genomic_DNA"/>
</dbReference>
<feature type="chain" id="PRO_5016903802" evidence="1">
    <location>
        <begin position="24"/>
        <end position="129"/>
    </location>
</feature>
<accession>A0A380CBL0</accession>
<dbReference type="RefSeq" id="WP_115170373.1">
    <property type="nucleotide sequence ID" value="NZ_UGYW01000002.1"/>
</dbReference>
<name>A0A380CBL0_SPHSI</name>
<reference evidence="2 3" key="1">
    <citation type="submission" date="2018-06" db="EMBL/GenBank/DDBJ databases">
        <authorList>
            <consortium name="Pathogen Informatics"/>
            <person name="Doyle S."/>
        </authorList>
    </citation>
    <scope>NUCLEOTIDE SEQUENCE [LARGE SCALE GENOMIC DNA]</scope>
    <source>
        <strain evidence="2 3">NCTC11388</strain>
    </source>
</reference>
<keyword evidence="1" id="KW-0732">Signal</keyword>
<dbReference type="Proteomes" id="UP000254893">
    <property type="component" value="Unassembled WGS sequence"/>
</dbReference>
<dbReference type="AlphaFoldDB" id="A0A380CBL0"/>
<sequence length="129" mass="15374">MRAVFFILNICFLLIWGHHHAYAHTAQQVYSIQGNQMQQTKQTCHIHHDALVMKNSLLDEEEKSIFSVENEDTDFVFGRKDVQLSKQITDLSYGLLLPFIQYRHKDRLPFYFHLCTPSYKYILQRVLRI</sequence>
<evidence type="ECO:0000256" key="1">
    <source>
        <dbReference type="SAM" id="SignalP"/>
    </source>
</evidence>
<protein>
    <submittedName>
        <fullName evidence="2">Uncharacterized protein</fullName>
    </submittedName>
</protein>
<organism evidence="2 3">
    <name type="scientific">Sphingobacterium spiritivorum</name>
    <name type="common">Flavobacterium spiritivorum</name>
    <dbReference type="NCBI Taxonomy" id="258"/>
    <lineage>
        <taxon>Bacteria</taxon>
        <taxon>Pseudomonadati</taxon>
        <taxon>Bacteroidota</taxon>
        <taxon>Sphingobacteriia</taxon>
        <taxon>Sphingobacteriales</taxon>
        <taxon>Sphingobacteriaceae</taxon>
        <taxon>Sphingobacterium</taxon>
    </lineage>
</organism>
<feature type="signal peptide" evidence="1">
    <location>
        <begin position="1"/>
        <end position="23"/>
    </location>
</feature>
<evidence type="ECO:0000313" key="3">
    <source>
        <dbReference type="Proteomes" id="UP000254893"/>
    </source>
</evidence>